<dbReference type="PANTHER" id="PTHR36836">
    <property type="entry name" value="COLANIC ACID BIOSYNTHESIS PROTEIN WCAK"/>
    <property type="match status" value="1"/>
</dbReference>
<evidence type="ECO:0000313" key="2">
    <source>
        <dbReference type="EMBL" id="REH42571.1"/>
    </source>
</evidence>
<sequence>MTTPTAVYVGWTGRGNLGDDAIADALLQHIPGVAPWHVPTDPTAFAARLLAGAGVGARRRTVLLGGGTVVGRRNWRLLLAATGTLLARRRPWHLIGVGVEDPAFQGRNSFSDRDELRRWVDVCGWFERITVRGPRSQELLASVGVNSEIVGDPALLHGPSAPVEPRERLLGVNLGFGDDLWGHDHDRVVAETAALVRELAGAGWSSRLIVVNLKDLPSATACVERAGVNVPIHIATTVPDYLAAVADCTVLVAERLHALVLGAAAGVPLVGLEYQPKCADFLASVGCGERSLRTDTVTAGALIDHVRSLADHRDTESALLATHVGALRELLLEEVAWIRNRLCANEVVGSAP</sequence>
<keyword evidence="3" id="KW-1185">Reference proteome</keyword>
<protein>
    <submittedName>
        <fullName evidence="2">Polysaccharide pyruvyl transferase WcaK-like protein</fullName>
    </submittedName>
</protein>
<comment type="caution">
    <text evidence="2">The sequence shown here is derived from an EMBL/GenBank/DDBJ whole genome shotgun (WGS) entry which is preliminary data.</text>
</comment>
<evidence type="ECO:0000313" key="3">
    <source>
        <dbReference type="Proteomes" id="UP000256269"/>
    </source>
</evidence>
<reference evidence="2 3" key="1">
    <citation type="submission" date="2018-08" db="EMBL/GenBank/DDBJ databases">
        <title>Genomic Encyclopedia of Archaeal and Bacterial Type Strains, Phase II (KMG-II): from individual species to whole genera.</title>
        <authorList>
            <person name="Goeker M."/>
        </authorList>
    </citation>
    <scope>NUCLEOTIDE SEQUENCE [LARGE SCALE GENOMIC DNA]</scope>
    <source>
        <strain evidence="2 3">DSM 45791</strain>
    </source>
</reference>
<dbReference type="Proteomes" id="UP000256269">
    <property type="component" value="Unassembled WGS sequence"/>
</dbReference>
<dbReference type="GO" id="GO:0016740">
    <property type="term" value="F:transferase activity"/>
    <property type="evidence" value="ECO:0007669"/>
    <property type="project" value="UniProtKB-KW"/>
</dbReference>
<gene>
    <name evidence="2" type="ORF">BCF44_11066</name>
</gene>
<dbReference type="EMBL" id="QUNO01000010">
    <property type="protein sequence ID" value="REH42571.1"/>
    <property type="molecule type" value="Genomic_DNA"/>
</dbReference>
<accession>A0A3E0HDS6</accession>
<dbReference type="PANTHER" id="PTHR36836:SF1">
    <property type="entry name" value="COLANIC ACID BIOSYNTHESIS PROTEIN WCAK"/>
    <property type="match status" value="1"/>
</dbReference>
<dbReference type="InterPro" id="IPR007345">
    <property type="entry name" value="Polysacch_pyruvyl_Trfase"/>
</dbReference>
<dbReference type="Pfam" id="PF04230">
    <property type="entry name" value="PS_pyruv_trans"/>
    <property type="match status" value="1"/>
</dbReference>
<organism evidence="2 3">
    <name type="scientific">Kutzneria buriramensis</name>
    <dbReference type="NCBI Taxonomy" id="1045776"/>
    <lineage>
        <taxon>Bacteria</taxon>
        <taxon>Bacillati</taxon>
        <taxon>Actinomycetota</taxon>
        <taxon>Actinomycetes</taxon>
        <taxon>Pseudonocardiales</taxon>
        <taxon>Pseudonocardiaceae</taxon>
        <taxon>Kutzneria</taxon>
    </lineage>
</organism>
<proteinExistence type="predicted"/>
<name>A0A3E0HDS6_9PSEU</name>
<keyword evidence="2" id="KW-0808">Transferase</keyword>
<dbReference type="RefSeq" id="WP_170217798.1">
    <property type="nucleotide sequence ID" value="NZ_CP144375.1"/>
</dbReference>
<evidence type="ECO:0000259" key="1">
    <source>
        <dbReference type="Pfam" id="PF04230"/>
    </source>
</evidence>
<dbReference type="AlphaFoldDB" id="A0A3E0HDS6"/>
<feature type="domain" description="Polysaccharide pyruvyl transferase" evidence="1">
    <location>
        <begin position="16"/>
        <end position="275"/>
    </location>
</feature>